<dbReference type="Proteomes" id="UP000650511">
    <property type="component" value="Unassembled WGS sequence"/>
</dbReference>
<dbReference type="EMBL" id="BMHA01000007">
    <property type="protein sequence ID" value="GGI07051.1"/>
    <property type="molecule type" value="Genomic_DNA"/>
</dbReference>
<keyword evidence="3" id="KW-1185">Reference proteome</keyword>
<reference evidence="2" key="2">
    <citation type="submission" date="2020-09" db="EMBL/GenBank/DDBJ databases">
        <authorList>
            <person name="Sun Q."/>
            <person name="Zhou Y."/>
        </authorList>
    </citation>
    <scope>NUCLEOTIDE SEQUENCE</scope>
    <source>
        <strain evidence="2">CGMCC 1.14988</strain>
    </source>
</reference>
<feature type="region of interest" description="Disordered" evidence="1">
    <location>
        <begin position="35"/>
        <end position="97"/>
    </location>
</feature>
<name>A0A8J3AB38_9ACTN</name>
<evidence type="ECO:0000313" key="2">
    <source>
        <dbReference type="EMBL" id="GGI07051.1"/>
    </source>
</evidence>
<organism evidence="2 3">
    <name type="scientific">Egicoccus halophilus</name>
    <dbReference type="NCBI Taxonomy" id="1670830"/>
    <lineage>
        <taxon>Bacteria</taxon>
        <taxon>Bacillati</taxon>
        <taxon>Actinomycetota</taxon>
        <taxon>Nitriliruptoria</taxon>
        <taxon>Egicoccales</taxon>
        <taxon>Egicoccaceae</taxon>
        <taxon>Egicoccus</taxon>
    </lineage>
</organism>
<comment type="caution">
    <text evidence="2">The sequence shown here is derived from an EMBL/GenBank/DDBJ whole genome shotgun (WGS) entry which is preliminary data.</text>
</comment>
<feature type="compositionally biased region" description="Acidic residues" evidence="1">
    <location>
        <begin position="55"/>
        <end position="81"/>
    </location>
</feature>
<reference evidence="2" key="1">
    <citation type="journal article" date="2014" name="Int. J. Syst. Evol. Microbiol.">
        <title>Complete genome sequence of Corynebacterium casei LMG S-19264T (=DSM 44701T), isolated from a smear-ripened cheese.</title>
        <authorList>
            <consortium name="US DOE Joint Genome Institute (JGI-PGF)"/>
            <person name="Walter F."/>
            <person name="Albersmeier A."/>
            <person name="Kalinowski J."/>
            <person name="Ruckert C."/>
        </authorList>
    </citation>
    <scope>NUCLEOTIDE SEQUENCE</scope>
    <source>
        <strain evidence="2">CGMCC 1.14988</strain>
    </source>
</reference>
<evidence type="ECO:0000256" key="1">
    <source>
        <dbReference type="SAM" id="MobiDB-lite"/>
    </source>
</evidence>
<gene>
    <name evidence="2" type="ORF">GCM10011354_22160</name>
</gene>
<evidence type="ECO:0000313" key="3">
    <source>
        <dbReference type="Proteomes" id="UP000650511"/>
    </source>
</evidence>
<dbReference type="AlphaFoldDB" id="A0A8J3AB38"/>
<protein>
    <submittedName>
        <fullName evidence="2">Uncharacterized protein</fullName>
    </submittedName>
</protein>
<accession>A0A8J3AB38</accession>
<sequence length="240" mass="25730">MGGSPVGTKRSGGRARLAGAVAAAVVLSSCTGAPQEVEAGAETEPLPEAQHVETPEPDASAEPDPGDEADPNPDPVIEEGEPLYAPLPELKPDPDNDIHDELELELLTAAARAYTAEQDSYTSGHVDEEVLSLTHVGEAYEDVVGTVAHLRESGGRELSPDSEVLRMYVRDFNGGSAVVRECVRTGPRTGLYEQSSLDLIESAGVRFMARERLVELVRLEEDKPLQYRVTEIGLAEVENC</sequence>
<proteinExistence type="predicted"/>